<protein>
    <submittedName>
        <fullName evidence="1">Uncharacterized protein</fullName>
    </submittedName>
</protein>
<reference evidence="1 2" key="1">
    <citation type="submission" date="2020-10" db="EMBL/GenBank/DDBJ databases">
        <authorList>
            <person name="Castelo-Branco R."/>
            <person name="Eusebio N."/>
            <person name="Adriana R."/>
            <person name="Vieira A."/>
            <person name="Brugerolle De Fraissinette N."/>
            <person name="Rezende De Castro R."/>
            <person name="Schneider M.P."/>
            <person name="Vasconcelos V."/>
            <person name="Leao P.N."/>
        </authorList>
    </citation>
    <scope>NUCLEOTIDE SEQUENCE [LARGE SCALE GENOMIC DNA]</scope>
    <source>
        <strain evidence="1 2">LEGE 03274</strain>
    </source>
</reference>
<dbReference type="RefSeq" id="WP_193801984.1">
    <property type="nucleotide sequence ID" value="NZ_JADEWC010000046.1"/>
</dbReference>
<dbReference type="Proteomes" id="UP000654604">
    <property type="component" value="Unassembled WGS sequence"/>
</dbReference>
<proteinExistence type="predicted"/>
<keyword evidence="2" id="KW-1185">Reference proteome</keyword>
<name>A0ABR9V781_9CHRO</name>
<organism evidence="1 2">
    <name type="scientific">Cyanobacterium stanieri LEGE 03274</name>
    <dbReference type="NCBI Taxonomy" id="1828756"/>
    <lineage>
        <taxon>Bacteria</taxon>
        <taxon>Bacillati</taxon>
        <taxon>Cyanobacteriota</taxon>
        <taxon>Cyanophyceae</taxon>
        <taxon>Oscillatoriophycideae</taxon>
        <taxon>Chroococcales</taxon>
        <taxon>Geminocystaceae</taxon>
        <taxon>Cyanobacterium</taxon>
    </lineage>
</organism>
<evidence type="ECO:0000313" key="2">
    <source>
        <dbReference type="Proteomes" id="UP000654604"/>
    </source>
</evidence>
<accession>A0ABR9V781</accession>
<comment type="caution">
    <text evidence="1">The sequence shown here is derived from an EMBL/GenBank/DDBJ whole genome shotgun (WGS) entry which is preliminary data.</text>
</comment>
<sequence>MYISSIKVLDLIRLSKYTLVQFIEQITVSFVIHYTVGQLRKYSSGGDDIFSAWDFV</sequence>
<evidence type="ECO:0000313" key="1">
    <source>
        <dbReference type="EMBL" id="MBE9223765.1"/>
    </source>
</evidence>
<dbReference type="EMBL" id="JADEWC010000046">
    <property type="protein sequence ID" value="MBE9223765.1"/>
    <property type="molecule type" value="Genomic_DNA"/>
</dbReference>
<gene>
    <name evidence="1" type="ORF">IQ215_13765</name>
</gene>